<name>A0AAW5DYV8_9BACI</name>
<feature type="transmembrane region" description="Helical" evidence="1">
    <location>
        <begin position="97"/>
        <end position="117"/>
    </location>
</feature>
<organism evidence="3 4">
    <name type="scientific">Fredinandcohnia quinoae</name>
    <dbReference type="NCBI Taxonomy" id="2918902"/>
    <lineage>
        <taxon>Bacteria</taxon>
        <taxon>Bacillati</taxon>
        <taxon>Bacillota</taxon>
        <taxon>Bacilli</taxon>
        <taxon>Bacillales</taxon>
        <taxon>Bacillaceae</taxon>
        <taxon>Fredinandcohnia</taxon>
    </lineage>
</organism>
<dbReference type="RefSeq" id="WP_240255669.1">
    <property type="nucleotide sequence ID" value="NZ_JAKTTI010000015.1"/>
</dbReference>
<evidence type="ECO:0000313" key="3">
    <source>
        <dbReference type="EMBL" id="MCH1625830.1"/>
    </source>
</evidence>
<protein>
    <submittedName>
        <fullName evidence="3">DUF418 domain-containing protein</fullName>
    </submittedName>
</protein>
<feature type="transmembrane region" description="Helical" evidence="1">
    <location>
        <begin position="64"/>
        <end position="85"/>
    </location>
</feature>
<feature type="transmembrane region" description="Helical" evidence="1">
    <location>
        <begin position="323"/>
        <end position="342"/>
    </location>
</feature>
<dbReference type="AlphaFoldDB" id="A0AAW5DYV8"/>
<evidence type="ECO:0000313" key="4">
    <source>
        <dbReference type="Proteomes" id="UP001431131"/>
    </source>
</evidence>
<feature type="transmembrane region" description="Helical" evidence="1">
    <location>
        <begin position="283"/>
        <end position="302"/>
    </location>
</feature>
<feature type="transmembrane region" description="Helical" evidence="1">
    <location>
        <begin position="251"/>
        <end position="271"/>
    </location>
</feature>
<keyword evidence="1" id="KW-0472">Membrane</keyword>
<proteinExistence type="predicted"/>
<feature type="domain" description="DUF418" evidence="2">
    <location>
        <begin position="234"/>
        <end position="387"/>
    </location>
</feature>
<dbReference type="Pfam" id="PF04235">
    <property type="entry name" value="DUF418"/>
    <property type="match status" value="1"/>
</dbReference>
<dbReference type="PANTHER" id="PTHR30590:SF2">
    <property type="entry name" value="INNER MEMBRANE PROTEIN"/>
    <property type="match status" value="1"/>
</dbReference>
<dbReference type="InterPro" id="IPR052529">
    <property type="entry name" value="Bact_Transport_Assoc"/>
</dbReference>
<dbReference type="PANTHER" id="PTHR30590">
    <property type="entry name" value="INNER MEMBRANE PROTEIN"/>
    <property type="match status" value="1"/>
</dbReference>
<evidence type="ECO:0000256" key="1">
    <source>
        <dbReference type="SAM" id="Phobius"/>
    </source>
</evidence>
<comment type="caution">
    <text evidence="3">The sequence shown here is derived from an EMBL/GenBank/DDBJ whole genome shotgun (WGS) entry which is preliminary data.</text>
</comment>
<reference evidence="3" key="1">
    <citation type="submission" date="2022-02" db="EMBL/GenBank/DDBJ databases">
        <title>Fredinandcohnia quinoae sp. nov. isolated from Chenopodium quinoa seeds.</title>
        <authorList>
            <person name="Saati-Santamaria Z."/>
            <person name="Flores-Felix J.D."/>
            <person name="Igual J.M."/>
            <person name="Velazquez E."/>
            <person name="Garcia-Fraile P."/>
            <person name="Martinez-Molina E."/>
        </authorList>
    </citation>
    <scope>NUCLEOTIDE SEQUENCE</scope>
    <source>
        <strain evidence="3">SECRCQ15</strain>
    </source>
</reference>
<keyword evidence="4" id="KW-1185">Reference proteome</keyword>
<accession>A0AAW5DYV8</accession>
<feature type="transmembrane region" description="Helical" evidence="1">
    <location>
        <begin position="348"/>
        <end position="369"/>
    </location>
</feature>
<evidence type="ECO:0000259" key="2">
    <source>
        <dbReference type="Pfam" id="PF04235"/>
    </source>
</evidence>
<dbReference type="InterPro" id="IPR007349">
    <property type="entry name" value="DUF418"/>
</dbReference>
<feature type="transmembrane region" description="Helical" evidence="1">
    <location>
        <begin position="145"/>
        <end position="171"/>
    </location>
</feature>
<dbReference type="EMBL" id="JAKTTI010000015">
    <property type="protein sequence ID" value="MCH1625830.1"/>
    <property type="molecule type" value="Genomic_DNA"/>
</dbReference>
<feature type="transmembrane region" description="Helical" evidence="1">
    <location>
        <begin position="217"/>
        <end position="239"/>
    </location>
</feature>
<gene>
    <name evidence="3" type="ORF">MJG50_10860</name>
</gene>
<keyword evidence="1" id="KW-0812">Transmembrane</keyword>
<keyword evidence="1" id="KW-1133">Transmembrane helix</keyword>
<feature type="transmembrane region" description="Helical" evidence="1">
    <location>
        <begin position="20"/>
        <end position="44"/>
    </location>
</feature>
<dbReference type="Proteomes" id="UP001431131">
    <property type="component" value="Unassembled WGS sequence"/>
</dbReference>
<sequence length="394" mass="44959">MNKEILMPITVKERIQSIDVIRGLAILGIFLVNLPSFYAPMLYLDPEKWWSGSLNQGTNQFIDIFAQASFYTLFSFLFGFGMVIFKERAIAKGYSYYRLITRRLLVLLIIGCIHAFLIWHGDILISYAIVGAIMILFHKAKPVTLLIWSLLLIFIPSVLISGLMILASLVAPEVAIYPYDELLAAKLVEVYSSGSFAEITLQRIEDWYYINNLANGFFLILTLLPMFLLGAFIAKSKWFENTNEHLKKIRVLWLISLVIGLPTKLAPYLFGKNLGTDYIQDTIGGPATAILYATSIVLLVRLPIWNKILSPLAAVGRLSMSNYLFQSFICTLIFYSYGLGFYNKMQPFTGTLLAVGIFIVQIFLSKLWIKRFRYGPVEWLWRTLTYGQKVQIKK</sequence>